<evidence type="ECO:0000256" key="1">
    <source>
        <dbReference type="SAM" id="Phobius"/>
    </source>
</evidence>
<keyword evidence="1" id="KW-1133">Transmembrane helix</keyword>
<evidence type="ECO:0000313" key="3">
    <source>
        <dbReference type="Proteomes" id="UP001557465"/>
    </source>
</evidence>
<feature type="transmembrane region" description="Helical" evidence="1">
    <location>
        <begin position="71"/>
        <end position="94"/>
    </location>
</feature>
<evidence type="ECO:0000313" key="2">
    <source>
        <dbReference type="EMBL" id="MEX1661601.1"/>
    </source>
</evidence>
<keyword evidence="1" id="KW-0812">Transmembrane</keyword>
<feature type="transmembrane region" description="Helical" evidence="1">
    <location>
        <begin position="12"/>
        <end position="30"/>
    </location>
</feature>
<feature type="transmembrane region" description="Helical" evidence="1">
    <location>
        <begin position="114"/>
        <end position="138"/>
    </location>
</feature>
<feature type="transmembrane region" description="Helical" evidence="1">
    <location>
        <begin position="36"/>
        <end position="59"/>
    </location>
</feature>
<dbReference type="InterPro" id="IPR047730">
    <property type="entry name" value="ABZJ_00895-like"/>
</dbReference>
<protein>
    <submittedName>
        <fullName evidence="2">ABZJ_00895 family protein</fullName>
    </submittedName>
</protein>
<organism evidence="2 3">
    <name type="scientific">Thioclava arctica</name>
    <dbReference type="NCBI Taxonomy" id="3238301"/>
    <lineage>
        <taxon>Bacteria</taxon>
        <taxon>Pseudomonadati</taxon>
        <taxon>Pseudomonadota</taxon>
        <taxon>Alphaproteobacteria</taxon>
        <taxon>Rhodobacterales</taxon>
        <taxon>Paracoccaceae</taxon>
        <taxon>Thioclava</taxon>
    </lineage>
</organism>
<keyword evidence="1" id="KW-0472">Membrane</keyword>
<sequence length="157" mass="17631">MSRTRFLYLRFGWHWFMTSVLMALLFSQLLKHFGVVMPRLVFGVVPPAIASMIAGIRFARTHVAMPTSREAWHFAAIGTLIVAILSVLRSLVLSGFSPALRAQFAPLWTQRDPYYFAVLGAIFLIVLGVVLVINRLFFPIGVRIHLKSLSAADDRSD</sequence>
<keyword evidence="3" id="KW-1185">Reference proteome</keyword>
<dbReference type="Proteomes" id="UP001557465">
    <property type="component" value="Unassembled WGS sequence"/>
</dbReference>
<name>A0ABV3TJ37_9RHOB</name>
<dbReference type="EMBL" id="JBFRYC010000003">
    <property type="protein sequence ID" value="MEX1661601.1"/>
    <property type="molecule type" value="Genomic_DNA"/>
</dbReference>
<accession>A0ABV3TJ37</accession>
<gene>
    <name evidence="2" type="ORF">AB4874_08015</name>
</gene>
<dbReference type="NCBIfam" id="NF038216">
    <property type="entry name" value="ABZJ_00895_fam"/>
    <property type="match status" value="1"/>
</dbReference>
<proteinExistence type="predicted"/>
<dbReference type="RefSeq" id="WP_368391594.1">
    <property type="nucleotide sequence ID" value="NZ_JBFRYC010000003.1"/>
</dbReference>
<reference evidence="2 3" key="1">
    <citation type="journal article" date="2011" name="Int. J. Syst. Evol. Microbiol.">
        <title>Zhongshania antarctica gen. nov., sp. nov. and Zhongshania guokunii sp. nov., gammaproteobacteria respectively isolated from coastal attached (fast) ice and surface seawater of the Antarctic.</title>
        <authorList>
            <person name="Li H.J."/>
            <person name="Zhang X.Y."/>
            <person name="Chen C.X."/>
            <person name="Zhang Y.J."/>
            <person name="Gao Z.M."/>
            <person name="Yu Y."/>
            <person name="Chen X.L."/>
            <person name="Chen B."/>
            <person name="Zhang Y.Z."/>
        </authorList>
    </citation>
    <scope>NUCLEOTIDE SEQUENCE [LARGE SCALE GENOMIC DNA]</scope>
    <source>
        <strain evidence="2 3">15-R06ZXC-3</strain>
    </source>
</reference>
<comment type="caution">
    <text evidence="2">The sequence shown here is derived from an EMBL/GenBank/DDBJ whole genome shotgun (WGS) entry which is preliminary data.</text>
</comment>